<proteinExistence type="predicted"/>
<sequence>MIQEKIKTPLISTRQLYILAGSILVFIGGYIVGYVVPGQNVPPKQFPVIHAMTSQADDSFAACTVPLATGLEGFFILDFLTGDLSGGVINPATSTFGSSFRHNVLNDLGFQPGQAKNPKFLLVAGQIDMRRGRTPMAPAVLYVTDCASGTTAAYGIPFSNQRGAVGGVAVPLVLLDVAQPRGGESQ</sequence>
<gene>
    <name evidence="2" type="ORF">METZ01_LOCUS357182</name>
</gene>
<dbReference type="EMBL" id="UINC01126074">
    <property type="protein sequence ID" value="SVD04328.1"/>
    <property type="molecule type" value="Genomic_DNA"/>
</dbReference>
<organism evidence="2">
    <name type="scientific">marine metagenome</name>
    <dbReference type="NCBI Taxonomy" id="408172"/>
    <lineage>
        <taxon>unclassified sequences</taxon>
        <taxon>metagenomes</taxon>
        <taxon>ecological metagenomes</taxon>
    </lineage>
</organism>
<keyword evidence="1" id="KW-0812">Transmembrane</keyword>
<keyword evidence="1" id="KW-0472">Membrane</keyword>
<reference evidence="2" key="1">
    <citation type="submission" date="2018-05" db="EMBL/GenBank/DDBJ databases">
        <authorList>
            <person name="Lanie J.A."/>
            <person name="Ng W.-L."/>
            <person name="Kazmierczak K.M."/>
            <person name="Andrzejewski T.M."/>
            <person name="Davidsen T.M."/>
            <person name="Wayne K.J."/>
            <person name="Tettelin H."/>
            <person name="Glass J.I."/>
            <person name="Rusch D."/>
            <person name="Podicherti R."/>
            <person name="Tsui H.-C.T."/>
            <person name="Winkler M.E."/>
        </authorList>
    </citation>
    <scope>NUCLEOTIDE SEQUENCE</scope>
</reference>
<evidence type="ECO:0000313" key="2">
    <source>
        <dbReference type="EMBL" id="SVD04328.1"/>
    </source>
</evidence>
<name>A0A382S5B7_9ZZZZ</name>
<evidence type="ECO:0000256" key="1">
    <source>
        <dbReference type="SAM" id="Phobius"/>
    </source>
</evidence>
<protein>
    <submittedName>
        <fullName evidence="2">Uncharacterized protein</fullName>
    </submittedName>
</protein>
<feature type="transmembrane region" description="Helical" evidence="1">
    <location>
        <begin position="16"/>
        <end position="36"/>
    </location>
</feature>
<dbReference type="AlphaFoldDB" id="A0A382S5B7"/>
<keyword evidence="1" id="KW-1133">Transmembrane helix</keyword>
<accession>A0A382S5B7</accession>